<reference evidence="2" key="1">
    <citation type="submission" date="2016-10" db="EMBL/GenBank/DDBJ databases">
        <authorList>
            <person name="Varghese N."/>
            <person name="Submissions S."/>
        </authorList>
    </citation>
    <scope>NUCLEOTIDE SEQUENCE [LARGE SCALE GENOMIC DNA]</scope>
    <source>
        <strain evidence="2">Gh-105</strain>
    </source>
</reference>
<sequence>MSQTIRVKPTHDGTYTVYRGTEVLVSGLTRPQAERYEADLALLASLVAANPPHGLTV</sequence>
<dbReference type="AlphaFoldDB" id="A0A1I2UDZ6"/>
<keyword evidence="2" id="KW-1185">Reference proteome</keyword>
<protein>
    <submittedName>
        <fullName evidence="1">Uncharacterized protein</fullName>
    </submittedName>
</protein>
<evidence type="ECO:0000313" key="2">
    <source>
        <dbReference type="Proteomes" id="UP000199229"/>
    </source>
</evidence>
<dbReference type="RefSeq" id="WP_177232387.1">
    <property type="nucleotide sequence ID" value="NZ_FOPM01000010.1"/>
</dbReference>
<dbReference type="EMBL" id="FOPM01000010">
    <property type="protein sequence ID" value="SFG75382.1"/>
    <property type="molecule type" value="Genomic_DNA"/>
</dbReference>
<gene>
    <name evidence="1" type="ORF">SAMN05192565_11012</name>
</gene>
<dbReference type="Proteomes" id="UP000199229">
    <property type="component" value="Unassembled WGS sequence"/>
</dbReference>
<evidence type="ECO:0000313" key="1">
    <source>
        <dbReference type="EMBL" id="SFG75382.1"/>
    </source>
</evidence>
<name>A0A1I2UDZ6_9HYPH</name>
<accession>A0A1I2UDZ6</accession>
<proteinExistence type="predicted"/>
<organism evidence="1 2">
    <name type="scientific">Methylobacterium gossipiicola</name>
    <dbReference type="NCBI Taxonomy" id="582675"/>
    <lineage>
        <taxon>Bacteria</taxon>
        <taxon>Pseudomonadati</taxon>
        <taxon>Pseudomonadota</taxon>
        <taxon>Alphaproteobacteria</taxon>
        <taxon>Hyphomicrobiales</taxon>
        <taxon>Methylobacteriaceae</taxon>
        <taxon>Methylobacterium</taxon>
    </lineage>
</organism>